<keyword evidence="1" id="KW-0479">Metal-binding</keyword>
<dbReference type="Pfam" id="PF00042">
    <property type="entry name" value="Globin"/>
    <property type="match status" value="1"/>
</dbReference>
<proteinExistence type="inferred from homology"/>
<protein>
    <recommendedName>
        <fullName evidence="2">Globin domain-containing protein</fullName>
    </recommendedName>
</protein>
<dbReference type="AlphaFoldDB" id="A0A6U2X9W3"/>
<dbReference type="InterPro" id="IPR000971">
    <property type="entry name" value="Globin"/>
</dbReference>
<accession>A0A6U2X9W3</accession>
<keyword evidence="1" id="KW-0349">Heme</keyword>
<keyword evidence="1" id="KW-0408">Iron</keyword>
<dbReference type="SUPFAM" id="SSF46458">
    <property type="entry name" value="Globin-like"/>
    <property type="match status" value="1"/>
</dbReference>
<dbReference type="GO" id="GO:0005344">
    <property type="term" value="F:oxygen carrier activity"/>
    <property type="evidence" value="ECO:0007669"/>
    <property type="project" value="UniProtKB-KW"/>
</dbReference>
<evidence type="ECO:0000256" key="1">
    <source>
        <dbReference type="RuleBase" id="RU000356"/>
    </source>
</evidence>
<keyword evidence="1" id="KW-0813">Transport</keyword>
<comment type="similarity">
    <text evidence="1">Belongs to the globin family.</text>
</comment>
<sequence length="195" mass="22321">MGNDPSSPAAQYKKQLLKLSWRLVLTVQEQADMGSKHVSRETSRTSMNQTFTIAKRGESMDMKSTTSFLSGRAPEQIRPFHESFMESFFKYCPDLKSKFPSNYSLVSRMIQTFISNSIETKDVSKLAKSFAKSHQKHNLKSEHFQGFSEALSDTIQSRLGKFGTIELVKIWRDVTNTIVKALEKEYFKLKTQSGR</sequence>
<evidence type="ECO:0000313" key="3">
    <source>
        <dbReference type="EMBL" id="CAE0678472.1"/>
    </source>
</evidence>
<dbReference type="InterPro" id="IPR044399">
    <property type="entry name" value="Mb-like_M"/>
</dbReference>
<dbReference type="InterPro" id="IPR009050">
    <property type="entry name" value="Globin-like_sf"/>
</dbReference>
<dbReference type="InterPro" id="IPR012292">
    <property type="entry name" value="Globin/Proto"/>
</dbReference>
<dbReference type="CDD" id="cd01040">
    <property type="entry name" value="Mb-like"/>
    <property type="match status" value="1"/>
</dbReference>
<reference evidence="3" key="1">
    <citation type="submission" date="2021-01" db="EMBL/GenBank/DDBJ databases">
        <authorList>
            <person name="Corre E."/>
            <person name="Pelletier E."/>
            <person name="Niang G."/>
            <person name="Scheremetjew M."/>
            <person name="Finn R."/>
            <person name="Kale V."/>
            <person name="Holt S."/>
            <person name="Cochrane G."/>
            <person name="Meng A."/>
            <person name="Brown T."/>
            <person name="Cohen L."/>
        </authorList>
    </citation>
    <scope>NUCLEOTIDE SEQUENCE</scope>
    <source>
        <strain evidence="3">CCCM811</strain>
    </source>
</reference>
<organism evidence="3">
    <name type="scientific">Lotharella globosa</name>
    <dbReference type="NCBI Taxonomy" id="91324"/>
    <lineage>
        <taxon>Eukaryota</taxon>
        <taxon>Sar</taxon>
        <taxon>Rhizaria</taxon>
        <taxon>Cercozoa</taxon>
        <taxon>Chlorarachniophyceae</taxon>
        <taxon>Lotharella</taxon>
    </lineage>
</organism>
<dbReference type="GO" id="GO:0019825">
    <property type="term" value="F:oxygen binding"/>
    <property type="evidence" value="ECO:0007669"/>
    <property type="project" value="InterPro"/>
</dbReference>
<feature type="domain" description="Globin" evidence="2">
    <location>
        <begin position="105"/>
        <end position="182"/>
    </location>
</feature>
<name>A0A6U2X9W3_9EUKA</name>
<gene>
    <name evidence="3" type="ORF">LGLO00237_LOCUS30254</name>
</gene>
<evidence type="ECO:0000259" key="2">
    <source>
        <dbReference type="Pfam" id="PF00042"/>
    </source>
</evidence>
<keyword evidence="1" id="KW-0561">Oxygen transport</keyword>
<dbReference type="EMBL" id="HBIV01043097">
    <property type="protein sequence ID" value="CAE0678472.1"/>
    <property type="molecule type" value="Transcribed_RNA"/>
</dbReference>
<dbReference type="GO" id="GO:0020037">
    <property type="term" value="F:heme binding"/>
    <property type="evidence" value="ECO:0007669"/>
    <property type="project" value="InterPro"/>
</dbReference>
<dbReference type="Gene3D" id="1.10.490.10">
    <property type="entry name" value="Globins"/>
    <property type="match status" value="1"/>
</dbReference>